<sequence length="85" mass="9756">MAQSLHNWAQTPSTWQKAKCKKRTVVELSVLPNATMKIRMGEQVWLALTSAQQDSWVPYSWVSQDQGNIEIHVPETKVMKCRVES</sequence>
<dbReference type="EMBL" id="RXOL01000006">
    <property type="protein sequence ID" value="RVQ65807.1"/>
    <property type="molecule type" value="Genomic_DNA"/>
</dbReference>
<proteinExistence type="predicted"/>
<reference evidence="1 2" key="1">
    <citation type="submission" date="2018-12" db="EMBL/GenBank/DDBJ databases">
        <title>Croceicoccus ponticola sp. nov., a lipolytic bacterium isolated from seawater.</title>
        <authorList>
            <person name="Yoon J.-H."/>
        </authorList>
    </citation>
    <scope>NUCLEOTIDE SEQUENCE [LARGE SCALE GENOMIC DNA]</scope>
    <source>
        <strain evidence="1 2">GM-16</strain>
    </source>
</reference>
<comment type="caution">
    <text evidence="1">The sequence shown here is derived from an EMBL/GenBank/DDBJ whole genome shotgun (WGS) entry which is preliminary data.</text>
</comment>
<keyword evidence="2" id="KW-1185">Reference proteome</keyword>
<protein>
    <submittedName>
        <fullName evidence="1">Uncharacterized protein</fullName>
    </submittedName>
</protein>
<dbReference type="Proteomes" id="UP000283003">
    <property type="component" value="Unassembled WGS sequence"/>
</dbReference>
<evidence type="ECO:0000313" key="1">
    <source>
        <dbReference type="EMBL" id="RVQ65807.1"/>
    </source>
</evidence>
<evidence type="ECO:0000313" key="2">
    <source>
        <dbReference type="Proteomes" id="UP000283003"/>
    </source>
</evidence>
<dbReference type="AlphaFoldDB" id="A0A437GVI2"/>
<gene>
    <name evidence="1" type="ORF">EKN06_12840</name>
</gene>
<name>A0A437GVI2_9SPHN</name>
<organism evidence="1 2">
    <name type="scientific">Croceicoccus ponticola</name>
    <dbReference type="NCBI Taxonomy" id="2217664"/>
    <lineage>
        <taxon>Bacteria</taxon>
        <taxon>Pseudomonadati</taxon>
        <taxon>Pseudomonadota</taxon>
        <taxon>Alphaproteobacteria</taxon>
        <taxon>Sphingomonadales</taxon>
        <taxon>Erythrobacteraceae</taxon>
        <taxon>Croceicoccus</taxon>
    </lineage>
</organism>
<accession>A0A437GVI2</accession>